<protein>
    <submittedName>
        <fullName evidence="2">Uncharacterized protein</fullName>
    </submittedName>
</protein>
<keyword evidence="1" id="KW-0472">Membrane</keyword>
<sequence>MKKLQKVMGICLKIFLFLSSYIPLFIMVFLNSMNQISIISIVKTWNLNPTLWIIFLVISFLSIVIFISWLCRMKKTFKGKSPISIKNLTLNDSAVLNFFVTFIVPIISLKPESWPSVISNLILLIIEGIFFISNNTLYFNILLIFCGYHIYSFVSDNNRKNIVITKCSLKDQTFNDVKGVEYGTTNIYYAEKIKHK</sequence>
<dbReference type="EMBL" id="JXLI01000010">
    <property type="protein sequence ID" value="KJY56926.1"/>
    <property type="molecule type" value="Genomic_DNA"/>
</dbReference>
<reference evidence="2 3" key="1">
    <citation type="submission" date="2015-01" db="EMBL/GenBank/DDBJ databases">
        <title>Comparative genomics of the lactic acid bacteria isolated from the honey bee gut.</title>
        <authorList>
            <person name="Ellegaard K.M."/>
            <person name="Tamarit D."/>
            <person name="Javelind E."/>
            <person name="Olofsson T."/>
            <person name="Andersson S.G."/>
            <person name="Vasquez A."/>
        </authorList>
    </citation>
    <scope>NUCLEOTIDE SEQUENCE [LARGE SCALE GENOMIC DNA]</scope>
    <source>
        <strain evidence="2 3">Hma8</strain>
    </source>
</reference>
<dbReference type="AlphaFoldDB" id="A0A0F4LHA1"/>
<evidence type="ECO:0000313" key="3">
    <source>
        <dbReference type="Proteomes" id="UP000033531"/>
    </source>
</evidence>
<dbReference type="PATRIC" id="fig|1218507.3.peg.1460"/>
<feature type="transmembrane region" description="Helical" evidence="1">
    <location>
        <begin position="7"/>
        <end position="30"/>
    </location>
</feature>
<keyword evidence="1" id="KW-1133">Transmembrane helix</keyword>
<accession>A0A0F4LHA1</accession>
<dbReference type="OrthoDB" id="2329823at2"/>
<feature type="transmembrane region" description="Helical" evidence="1">
    <location>
        <begin position="50"/>
        <end position="70"/>
    </location>
</feature>
<name>A0A0F4LHA1_9LACO</name>
<feature type="transmembrane region" description="Helical" evidence="1">
    <location>
        <begin position="90"/>
        <end position="109"/>
    </location>
</feature>
<gene>
    <name evidence="2" type="ORF">JF74_12800</name>
</gene>
<dbReference type="Proteomes" id="UP000033531">
    <property type="component" value="Unassembled WGS sequence"/>
</dbReference>
<evidence type="ECO:0000256" key="1">
    <source>
        <dbReference type="SAM" id="Phobius"/>
    </source>
</evidence>
<organism evidence="2 3">
    <name type="scientific">Lactobacillus melliventris</name>
    <dbReference type="NCBI Taxonomy" id="1218507"/>
    <lineage>
        <taxon>Bacteria</taxon>
        <taxon>Bacillati</taxon>
        <taxon>Bacillota</taxon>
        <taxon>Bacilli</taxon>
        <taxon>Lactobacillales</taxon>
        <taxon>Lactobacillaceae</taxon>
        <taxon>Lactobacillus</taxon>
    </lineage>
</organism>
<feature type="transmembrane region" description="Helical" evidence="1">
    <location>
        <begin position="121"/>
        <end position="151"/>
    </location>
</feature>
<proteinExistence type="predicted"/>
<dbReference type="HOGENOM" id="CLU_1388705_0_0_9"/>
<evidence type="ECO:0000313" key="2">
    <source>
        <dbReference type="EMBL" id="KJY56926.1"/>
    </source>
</evidence>
<dbReference type="RefSeq" id="WP_084619567.1">
    <property type="nucleotide sequence ID" value="NZ_JBHTMT010000001.1"/>
</dbReference>
<keyword evidence="1" id="KW-0812">Transmembrane</keyword>
<comment type="caution">
    <text evidence="2">The sequence shown here is derived from an EMBL/GenBank/DDBJ whole genome shotgun (WGS) entry which is preliminary data.</text>
</comment>